<dbReference type="GeneID" id="70183611"/>
<dbReference type="AlphaFoldDB" id="A0A9P8Y9T3"/>
<accession>A0A9P8Y9T3</accession>
<sequence length="95" mass="10305">MWARHKRNVGRGVVSLTDRDDTSGAGSAGSQIFRTNDGTTVDRRLYPCSSDLHGIVTATAYSSTPTPLPRLYERSAHTAIFGVGQYAATRTNYVV</sequence>
<name>A0A9P8Y9T3_9PEZI</name>
<proteinExistence type="predicted"/>
<evidence type="ECO:0000313" key="2">
    <source>
        <dbReference type="EMBL" id="KAH7031566.1"/>
    </source>
</evidence>
<reference evidence="2" key="1">
    <citation type="journal article" date="2021" name="Nat. Commun.">
        <title>Genetic determinants of endophytism in the Arabidopsis root mycobiome.</title>
        <authorList>
            <person name="Mesny F."/>
            <person name="Miyauchi S."/>
            <person name="Thiergart T."/>
            <person name="Pickel B."/>
            <person name="Atanasova L."/>
            <person name="Karlsson M."/>
            <person name="Huettel B."/>
            <person name="Barry K.W."/>
            <person name="Haridas S."/>
            <person name="Chen C."/>
            <person name="Bauer D."/>
            <person name="Andreopoulos W."/>
            <person name="Pangilinan J."/>
            <person name="LaButti K."/>
            <person name="Riley R."/>
            <person name="Lipzen A."/>
            <person name="Clum A."/>
            <person name="Drula E."/>
            <person name="Henrissat B."/>
            <person name="Kohler A."/>
            <person name="Grigoriev I.V."/>
            <person name="Martin F.M."/>
            <person name="Hacquard S."/>
        </authorList>
    </citation>
    <scope>NUCLEOTIDE SEQUENCE</scope>
    <source>
        <strain evidence="2">MPI-CAGE-CH-0230</strain>
    </source>
</reference>
<feature type="compositionally biased region" description="Polar residues" evidence="1">
    <location>
        <begin position="24"/>
        <end position="34"/>
    </location>
</feature>
<feature type="non-terminal residue" evidence="2">
    <location>
        <position position="1"/>
    </location>
</feature>
<organism evidence="2 3">
    <name type="scientific">Microdochium trichocladiopsis</name>
    <dbReference type="NCBI Taxonomy" id="1682393"/>
    <lineage>
        <taxon>Eukaryota</taxon>
        <taxon>Fungi</taxon>
        <taxon>Dikarya</taxon>
        <taxon>Ascomycota</taxon>
        <taxon>Pezizomycotina</taxon>
        <taxon>Sordariomycetes</taxon>
        <taxon>Xylariomycetidae</taxon>
        <taxon>Xylariales</taxon>
        <taxon>Microdochiaceae</taxon>
        <taxon>Microdochium</taxon>
    </lineage>
</organism>
<gene>
    <name evidence="2" type="ORF">B0I36DRAFT_324189</name>
</gene>
<dbReference type="Proteomes" id="UP000756346">
    <property type="component" value="Unassembled WGS sequence"/>
</dbReference>
<feature type="region of interest" description="Disordered" evidence="1">
    <location>
        <begin position="1"/>
        <end position="34"/>
    </location>
</feature>
<keyword evidence="3" id="KW-1185">Reference proteome</keyword>
<dbReference type="EMBL" id="JAGTJQ010000005">
    <property type="protein sequence ID" value="KAH7031566.1"/>
    <property type="molecule type" value="Genomic_DNA"/>
</dbReference>
<dbReference type="RefSeq" id="XP_046013246.1">
    <property type="nucleotide sequence ID" value="XM_046154065.1"/>
</dbReference>
<protein>
    <submittedName>
        <fullName evidence="2">Uncharacterized protein</fullName>
    </submittedName>
</protein>
<comment type="caution">
    <text evidence="2">The sequence shown here is derived from an EMBL/GenBank/DDBJ whole genome shotgun (WGS) entry which is preliminary data.</text>
</comment>
<evidence type="ECO:0000313" key="3">
    <source>
        <dbReference type="Proteomes" id="UP000756346"/>
    </source>
</evidence>
<evidence type="ECO:0000256" key="1">
    <source>
        <dbReference type="SAM" id="MobiDB-lite"/>
    </source>
</evidence>